<keyword evidence="3" id="KW-1185">Reference proteome</keyword>
<name>A0ABX1BXH0_9ACTN</name>
<evidence type="ECO:0000313" key="2">
    <source>
        <dbReference type="EMBL" id="NJQ00580.1"/>
    </source>
</evidence>
<keyword evidence="1" id="KW-1133">Transmembrane helix</keyword>
<sequence>MTADQYEETGSSGALGGRPRRRAGVVAVVVTALGFVVAAGVAAWFLLLPKVQGRDDPYGELPRTTALVDGGDQEVNRGGLLVRQTELHTPTSSWVRWASGGMNDIQLEIRYQLHEATPTGSGRSAAESWWGDRIAHSKKSLVDVAGVPDVGDEAGETWTSSGYTVYVRSGNATIEITYGVYGVGTGTTEQEQMRKTVRRLAAEAVQDIEEANGGSA</sequence>
<gene>
    <name evidence="2" type="ORF">HCK00_08505</name>
</gene>
<protein>
    <recommendedName>
        <fullName evidence="4">DUF4245 domain-containing protein</fullName>
    </recommendedName>
</protein>
<evidence type="ECO:0000256" key="1">
    <source>
        <dbReference type="SAM" id="Phobius"/>
    </source>
</evidence>
<proteinExistence type="predicted"/>
<reference evidence="2 3" key="1">
    <citation type="submission" date="2020-03" db="EMBL/GenBank/DDBJ databases">
        <title>WGS of actinomycetes isolated from Thailand.</title>
        <authorList>
            <person name="Thawai C."/>
        </authorList>
    </citation>
    <scope>NUCLEOTIDE SEQUENCE [LARGE SCALE GENOMIC DNA]</scope>
    <source>
        <strain evidence="2 3">PLAI 1-29</strain>
    </source>
</reference>
<accession>A0ABX1BXH0</accession>
<dbReference type="Proteomes" id="UP000695264">
    <property type="component" value="Unassembled WGS sequence"/>
</dbReference>
<dbReference type="RefSeq" id="WP_168101190.1">
    <property type="nucleotide sequence ID" value="NZ_JAATEN010000005.1"/>
</dbReference>
<evidence type="ECO:0008006" key="4">
    <source>
        <dbReference type="Google" id="ProtNLM"/>
    </source>
</evidence>
<feature type="transmembrane region" description="Helical" evidence="1">
    <location>
        <begin position="25"/>
        <end position="47"/>
    </location>
</feature>
<dbReference type="EMBL" id="JAATEN010000005">
    <property type="protein sequence ID" value="NJQ00580.1"/>
    <property type="molecule type" value="Genomic_DNA"/>
</dbReference>
<keyword evidence="1" id="KW-0472">Membrane</keyword>
<comment type="caution">
    <text evidence="2">The sequence shown here is derived from an EMBL/GenBank/DDBJ whole genome shotgun (WGS) entry which is preliminary data.</text>
</comment>
<organism evidence="2 3">
    <name type="scientific">Streptomyces zingiberis</name>
    <dbReference type="NCBI Taxonomy" id="2053010"/>
    <lineage>
        <taxon>Bacteria</taxon>
        <taxon>Bacillati</taxon>
        <taxon>Actinomycetota</taxon>
        <taxon>Actinomycetes</taxon>
        <taxon>Kitasatosporales</taxon>
        <taxon>Streptomycetaceae</taxon>
        <taxon>Streptomyces</taxon>
    </lineage>
</organism>
<evidence type="ECO:0000313" key="3">
    <source>
        <dbReference type="Proteomes" id="UP000695264"/>
    </source>
</evidence>
<keyword evidence="1" id="KW-0812">Transmembrane</keyword>